<name>A0A2K2CIU5_BRADI</name>
<dbReference type="Gramene" id="PNT61951">
    <property type="protein sequence ID" value="PNT61951"/>
    <property type="gene ID" value="BRADI_5g23345v3"/>
</dbReference>
<dbReference type="EMBL" id="CM000884">
    <property type="protein sequence ID" value="PNT61951.1"/>
    <property type="molecule type" value="Genomic_DNA"/>
</dbReference>
<keyword evidence="3" id="KW-1185">Reference proteome</keyword>
<reference evidence="1" key="2">
    <citation type="submission" date="2017-06" db="EMBL/GenBank/DDBJ databases">
        <title>WGS assembly of Brachypodium distachyon.</title>
        <authorList>
            <consortium name="The International Brachypodium Initiative"/>
            <person name="Lucas S."/>
            <person name="Harmon-Smith M."/>
            <person name="Lail K."/>
            <person name="Tice H."/>
            <person name="Grimwood J."/>
            <person name="Bruce D."/>
            <person name="Barry K."/>
            <person name="Shu S."/>
            <person name="Lindquist E."/>
            <person name="Wang M."/>
            <person name="Pitluck S."/>
            <person name="Vogel J.P."/>
            <person name="Garvin D.F."/>
            <person name="Mockler T.C."/>
            <person name="Schmutz J."/>
            <person name="Rokhsar D."/>
            <person name="Bevan M.W."/>
        </authorList>
    </citation>
    <scope>NUCLEOTIDE SEQUENCE</scope>
    <source>
        <strain evidence="1">Bd21</strain>
    </source>
</reference>
<organism evidence="1">
    <name type="scientific">Brachypodium distachyon</name>
    <name type="common">Purple false brome</name>
    <name type="synonym">Trachynia distachya</name>
    <dbReference type="NCBI Taxonomy" id="15368"/>
    <lineage>
        <taxon>Eukaryota</taxon>
        <taxon>Viridiplantae</taxon>
        <taxon>Streptophyta</taxon>
        <taxon>Embryophyta</taxon>
        <taxon>Tracheophyta</taxon>
        <taxon>Spermatophyta</taxon>
        <taxon>Magnoliopsida</taxon>
        <taxon>Liliopsida</taxon>
        <taxon>Poales</taxon>
        <taxon>Poaceae</taxon>
        <taxon>BOP clade</taxon>
        <taxon>Pooideae</taxon>
        <taxon>Stipodae</taxon>
        <taxon>Brachypodieae</taxon>
        <taxon>Brachypodium</taxon>
    </lineage>
</organism>
<sequence>MAMHHSLHRSPLNFFRAMSSGHLSLPLVTMMTTKKNGTSVGESTVKIQSNINGRAAGRVVVRQRNKAEHLR</sequence>
<reference evidence="1 2" key="1">
    <citation type="journal article" date="2010" name="Nature">
        <title>Genome sequencing and analysis of the model grass Brachypodium distachyon.</title>
        <authorList>
            <consortium name="International Brachypodium Initiative"/>
        </authorList>
    </citation>
    <scope>NUCLEOTIDE SEQUENCE [LARGE SCALE GENOMIC DNA]</scope>
    <source>
        <strain evidence="1 2">Bd21</strain>
    </source>
</reference>
<evidence type="ECO:0000313" key="1">
    <source>
        <dbReference type="EMBL" id="PNT61951.1"/>
    </source>
</evidence>
<evidence type="ECO:0000313" key="3">
    <source>
        <dbReference type="Proteomes" id="UP000008810"/>
    </source>
</evidence>
<protein>
    <submittedName>
        <fullName evidence="1 2">Uncharacterized protein</fullName>
    </submittedName>
</protein>
<gene>
    <name evidence="1" type="ORF">BRADI_5g23345v3</name>
</gene>
<proteinExistence type="predicted"/>
<dbReference type="EnsemblPlants" id="PNT61950">
    <property type="protein sequence ID" value="PNT61950"/>
    <property type="gene ID" value="BRADI_5g23345v3"/>
</dbReference>
<dbReference type="EMBL" id="CM000884">
    <property type="protein sequence ID" value="PNT61950.1"/>
    <property type="molecule type" value="Genomic_DNA"/>
</dbReference>
<dbReference type="Gramene" id="PNT61950">
    <property type="protein sequence ID" value="PNT61950"/>
    <property type="gene ID" value="BRADI_5g23345v3"/>
</dbReference>
<reference evidence="2" key="3">
    <citation type="submission" date="2018-08" db="UniProtKB">
        <authorList>
            <consortium name="EnsemblPlants"/>
        </authorList>
    </citation>
    <scope>IDENTIFICATION</scope>
    <source>
        <strain evidence="2">cv. Bd21</strain>
    </source>
</reference>
<dbReference type="InParanoid" id="A0A2K2CIU5"/>
<dbReference type="Proteomes" id="UP000008810">
    <property type="component" value="Chromosome 5"/>
</dbReference>
<dbReference type="EnsemblPlants" id="PNT61951">
    <property type="protein sequence ID" value="PNT61951"/>
    <property type="gene ID" value="BRADI_5g23345v3"/>
</dbReference>
<accession>A0A2K2CIU5</accession>
<evidence type="ECO:0000313" key="2">
    <source>
        <dbReference type="EnsemblPlants" id="PNT61950"/>
    </source>
</evidence>
<dbReference type="AlphaFoldDB" id="A0A2K2CIU5"/>